<dbReference type="Pfam" id="PF00501">
    <property type="entry name" value="AMP-binding"/>
    <property type="match status" value="1"/>
</dbReference>
<dbReference type="InterPro" id="IPR001242">
    <property type="entry name" value="Condensation_dom"/>
</dbReference>
<dbReference type="InterPro" id="IPR045851">
    <property type="entry name" value="AMP-bd_C_sf"/>
</dbReference>
<proteinExistence type="predicted"/>
<dbReference type="Pfam" id="PF08659">
    <property type="entry name" value="KR"/>
    <property type="match status" value="1"/>
</dbReference>
<gene>
    <name evidence="6" type="ORF">Q7514_21770</name>
</gene>
<dbReference type="SMART" id="SM00823">
    <property type="entry name" value="PKS_PP"/>
    <property type="match status" value="1"/>
</dbReference>
<dbReference type="Gene3D" id="1.10.1200.10">
    <property type="entry name" value="ACP-like"/>
    <property type="match status" value="1"/>
</dbReference>
<dbReference type="SMART" id="SM00822">
    <property type="entry name" value="PKS_KR"/>
    <property type="match status" value="1"/>
</dbReference>
<dbReference type="Gene3D" id="3.30.559.30">
    <property type="entry name" value="Nonribosomal peptide synthetase, condensation domain"/>
    <property type="match status" value="1"/>
</dbReference>
<keyword evidence="3" id="KW-0597">Phosphoprotein</keyword>
<dbReference type="InterPro" id="IPR042099">
    <property type="entry name" value="ANL_N_sf"/>
</dbReference>
<dbReference type="SUPFAM" id="SSF47336">
    <property type="entry name" value="ACP-like"/>
    <property type="match status" value="1"/>
</dbReference>
<evidence type="ECO:0000256" key="3">
    <source>
        <dbReference type="ARBA" id="ARBA00022553"/>
    </source>
</evidence>
<dbReference type="InterPro" id="IPR009081">
    <property type="entry name" value="PP-bd_ACP"/>
</dbReference>
<dbReference type="PANTHER" id="PTHR45527:SF1">
    <property type="entry name" value="FATTY ACID SYNTHASE"/>
    <property type="match status" value="1"/>
</dbReference>
<dbReference type="SUPFAM" id="SSF56801">
    <property type="entry name" value="Acetyl-CoA synthetase-like"/>
    <property type="match status" value="1"/>
</dbReference>
<feature type="region of interest" description="Disordered" evidence="4">
    <location>
        <begin position="447"/>
        <end position="466"/>
    </location>
</feature>
<dbReference type="EMBL" id="JAUTXY010000011">
    <property type="protein sequence ID" value="MEE2060151.1"/>
    <property type="molecule type" value="Genomic_DNA"/>
</dbReference>
<dbReference type="InterPro" id="IPR020845">
    <property type="entry name" value="AMP-binding_CS"/>
</dbReference>
<dbReference type="Gene3D" id="3.40.50.720">
    <property type="entry name" value="NAD(P)-binding Rossmann-like Domain"/>
    <property type="match status" value="1"/>
</dbReference>
<dbReference type="Pfam" id="PF00668">
    <property type="entry name" value="Condensation"/>
    <property type="match status" value="1"/>
</dbReference>
<dbReference type="CDD" id="cd19531">
    <property type="entry name" value="LCL_NRPS-like"/>
    <property type="match status" value="1"/>
</dbReference>
<dbReference type="Gene3D" id="3.40.50.12780">
    <property type="entry name" value="N-terminal domain of ligase-like"/>
    <property type="match status" value="1"/>
</dbReference>
<reference evidence="6 7" key="1">
    <citation type="submission" date="2023-07" db="EMBL/GenBank/DDBJ databases">
        <authorList>
            <person name="Girao M."/>
            <person name="Carvalho M.F."/>
        </authorList>
    </citation>
    <scope>NUCLEOTIDE SEQUENCE [LARGE SCALE GENOMIC DNA]</scope>
    <source>
        <strain evidence="6 7">YIM65754</strain>
    </source>
</reference>
<comment type="caution">
    <text evidence="6">The sequence shown here is derived from an EMBL/GenBank/DDBJ whole genome shotgun (WGS) entry which is preliminary data.</text>
</comment>
<dbReference type="PROSITE" id="PS50075">
    <property type="entry name" value="CARRIER"/>
    <property type="match status" value="1"/>
</dbReference>
<feature type="compositionally biased region" description="Basic residues" evidence="4">
    <location>
        <begin position="1759"/>
        <end position="1774"/>
    </location>
</feature>
<dbReference type="InterPro" id="IPR000873">
    <property type="entry name" value="AMP-dep_synth/lig_dom"/>
</dbReference>
<dbReference type="InterPro" id="IPR057326">
    <property type="entry name" value="KR_dom"/>
</dbReference>
<feature type="region of interest" description="Disordered" evidence="4">
    <location>
        <begin position="1747"/>
        <end position="1774"/>
    </location>
</feature>
<dbReference type="InterPro" id="IPR020806">
    <property type="entry name" value="PKS_PP-bd"/>
</dbReference>
<evidence type="ECO:0000313" key="7">
    <source>
        <dbReference type="Proteomes" id="UP001336020"/>
    </source>
</evidence>
<evidence type="ECO:0000256" key="1">
    <source>
        <dbReference type="ARBA" id="ARBA00001957"/>
    </source>
</evidence>
<dbReference type="Gene3D" id="3.30.300.30">
    <property type="match status" value="1"/>
</dbReference>
<dbReference type="RefSeq" id="WP_330135341.1">
    <property type="nucleotide sequence ID" value="NZ_JAUTXY010000011.1"/>
</dbReference>
<evidence type="ECO:0000313" key="6">
    <source>
        <dbReference type="EMBL" id="MEE2060151.1"/>
    </source>
</evidence>
<dbReference type="InterPro" id="IPR036736">
    <property type="entry name" value="ACP-like_sf"/>
</dbReference>
<dbReference type="Gene3D" id="3.30.559.10">
    <property type="entry name" value="Chloramphenicol acetyltransferase-like domain"/>
    <property type="match status" value="1"/>
</dbReference>
<dbReference type="PANTHER" id="PTHR45527">
    <property type="entry name" value="NONRIBOSOMAL PEPTIDE SYNTHETASE"/>
    <property type="match status" value="1"/>
</dbReference>
<evidence type="ECO:0000256" key="2">
    <source>
        <dbReference type="ARBA" id="ARBA00022450"/>
    </source>
</evidence>
<feature type="domain" description="Carrier" evidence="5">
    <location>
        <begin position="1670"/>
        <end position="1745"/>
    </location>
</feature>
<dbReference type="PROSITE" id="PS00455">
    <property type="entry name" value="AMP_BINDING"/>
    <property type="match status" value="1"/>
</dbReference>
<evidence type="ECO:0000256" key="4">
    <source>
        <dbReference type="SAM" id="MobiDB-lite"/>
    </source>
</evidence>
<sequence length="1774" mass="189551">MTPTPDVSTPDTGAPGAGARRVTLYRTSPAQDRMWFAHRSDPVSPLYNVFLAARIEGRVDDVALETAIGDVVARHEVLRTTFRTIDDELHQLVAAHGSVPLDRKLLRDTGSDEFDRMVADAATAPFDLTEGPLMRTVLFSAAPSDHVLLVMFHHIVVDGWSLDLLCRDIADAYAQRCAARAPHWTVPQIGYGDVCEWWAESDRQQHRARQVDRWREVLTNPPITGSDLPLDRVRTTAVHAAAGRHEFSLDAESSELVRSVARRCRTTPVSVALAAFAALLGRWSDTDDLVLGLPVAGRTHPDTQDMVGLFVNTLPLRLEVRDTCTFADLVHHVTERTTDALDMQDAPLDDIVAAVAPDRSPGRAPLFDVLFTGQNTSDVALDLTGTRSTPYEVRTSWTRYDLEMNIWDEPCLRGMLVHRTSRFDDETVTALVAAFCELLRRACATPQDPVGESTATVPLPVGAADRPDAERDAVEATLRALPGIADLVVLRQTTTDGTDRAVAYVSAEAPVTEERIVAAARNTGHRIDGVVLIGSIPRRTDGSVDVAAFSAAPVIDAGAAERWQLDLRRHDARVNVAVTDIPEPETGTVDIPPVPSGIIADTAHHPVRLTGSGVPAQCDGGPTPALPHASMAEALRTAARTDHGIVVISESGRRERIGYRELEASALRVAASLRARVESADTPVLVAFRDNREFLPVLWGCVLAGVVAVPWVPPTGPDELRERLASVRTTLGEPLIVAEASLHESLVSAGADIIGFAELAEPTASATNDSLGGEATLPDARPDDTVLLLLTSGSTGTSKAVRVTHRMILTRSAGAAAMCGVGPDDVSLNWMPLDHVGGVVMYHMRDVVLGAEQLQVATTWILADPLRWIDLLGEYDVTDTWAPNFAFGLVADAAPRLAGRKVTLAQVHHILNGGEAVRRATVSAFLEALVPLGLRPDAVRPSWGMSETCSGETDSDRCTVEHLRAGGGPVDVGRPYPGFSVRIVDETCAVVDEGVIGRLQVCGDAVTPGYWNDPVRTAEAMTDDGWFDTGDLAVLDDGRLTLTGRVKDVVIVNGRNFACEDIEQAVERGCAVRDSSTAAIAVPDAATGSEHVVVITVPAAGTAAADRAALASRVRAATRSVTGHAPIVGFAEWDSLPRTGIGKIQRNVLQAAYRERTLHAELFFPRGAESTTVPDLFAVPRWLRRTRRASTSRVRRVLLATPSLGSVSGIAERLERHGVEVRTLTDINGLADAMIHRPDLVVLVDETGETRNSVTEAAEISVAVVGAYRNLVRILDEPDTERTLAVLTSGLHAPEGAGPTHLPGQVLGGLLRSVAAESLGLRTRSIDAGPGTTADDLAAELLYGHDDEVALAAESRWVRRLDSLPRTESSCVWPDRGDAVVLTGGTGALGITLAEHLLGARGCSVLLIGSTDPSLTPERASEVARLIAEFGEQRVRIATADVTDPSAIRDAVHAFERHAGRHVSGAVHLAGRFVDGPFAALDDDALSAVARAKIVGAGVVHDVLAERPGSHLLLCSSVSGYLGAPHAAAYSAANSFLDGLAAWAAEHSTVACRSVAWSMWESTGASRDFTQIDRTAARGTAVLPPDLAARMWPLVLASPEQHLLAGVDRSAPFVRSRCVTSTGPVRTLSVSGTSGAGPVTGPVDAFGNTIPFVCTGTPPDEPDDTASTGSLRGPLEALVAEQWCAVLGLDEVDRNTSFFDLGGASLHLSRVHDRLQRRLERELALTDLFRHHTIATLASHLARNERVTAPARPDTPAARRGRARAAARRRRRTS</sequence>
<evidence type="ECO:0000259" key="5">
    <source>
        <dbReference type="PROSITE" id="PS50075"/>
    </source>
</evidence>
<protein>
    <submittedName>
        <fullName evidence="6">SDR family NAD(P)-dependent oxidoreductase</fullName>
    </submittedName>
</protein>
<comment type="cofactor">
    <cofactor evidence="1">
        <name>pantetheine 4'-phosphate</name>
        <dbReference type="ChEBI" id="CHEBI:47942"/>
    </cofactor>
</comment>
<dbReference type="SUPFAM" id="SSF52777">
    <property type="entry name" value="CoA-dependent acyltransferases"/>
    <property type="match status" value="2"/>
</dbReference>
<dbReference type="Pfam" id="PF00550">
    <property type="entry name" value="PP-binding"/>
    <property type="match status" value="1"/>
</dbReference>
<accession>A0ABU7LF30</accession>
<dbReference type="Proteomes" id="UP001336020">
    <property type="component" value="Unassembled WGS sequence"/>
</dbReference>
<dbReference type="InterPro" id="IPR013968">
    <property type="entry name" value="PKS_KR"/>
</dbReference>
<keyword evidence="7" id="KW-1185">Reference proteome</keyword>
<dbReference type="SUPFAM" id="SSF51735">
    <property type="entry name" value="NAD(P)-binding Rossmann-fold domains"/>
    <property type="match status" value="2"/>
</dbReference>
<dbReference type="InterPro" id="IPR023213">
    <property type="entry name" value="CAT-like_dom_sf"/>
</dbReference>
<keyword evidence="2" id="KW-0596">Phosphopantetheine</keyword>
<name>A0ABU7LF30_9NOCA</name>
<dbReference type="InterPro" id="IPR036291">
    <property type="entry name" value="NAD(P)-bd_dom_sf"/>
</dbReference>
<feature type="compositionally biased region" description="Low complexity" evidence="4">
    <location>
        <begin position="1747"/>
        <end position="1758"/>
    </location>
</feature>
<organism evidence="6 7">
    <name type="scientific">Rhodococcus artemisiae</name>
    <dbReference type="NCBI Taxonomy" id="714159"/>
    <lineage>
        <taxon>Bacteria</taxon>
        <taxon>Bacillati</taxon>
        <taxon>Actinomycetota</taxon>
        <taxon>Actinomycetes</taxon>
        <taxon>Mycobacteriales</taxon>
        <taxon>Nocardiaceae</taxon>
        <taxon>Rhodococcus</taxon>
    </lineage>
</organism>